<keyword evidence="1" id="KW-0812">Transmembrane</keyword>
<dbReference type="SUPFAM" id="SSF48452">
    <property type="entry name" value="TPR-like"/>
    <property type="match status" value="1"/>
</dbReference>
<feature type="domain" description="PelB C-terminal" evidence="2">
    <location>
        <begin position="934"/>
        <end position="1242"/>
    </location>
</feature>
<sequence>MLLQRSKLAAAAVERPRLAPPWSIAVLGAGVLLVLAAIYPHETLVKRLLKAPPDHVTEAYLVNLLRTEPGNPQLRLLLARSQLQSGLYGDVQQTLAPALAAADAALREEALWLLWQSEAQQYRRLADGTPEQAAARDALRRRLVELAEGDWGEAVLIEIARKAIVFGELGVGRRLFARLAARGGGHNYFWYADAARSALASGEHRAAAEFYLIARAQAATVAEQRRYFVDALRALRAGDRNDEALDLAERELAVAPQLADDAEALELLVRIARAARRPDLADKYARRLLRLSLLEQWRREQLALAGFDARPRRVALADDARGGPQLPFDDRIYTLGFEAFLDNRKLDDAWKVAASAVRQAPDHLGWRERLARVSEWTGRPRIALEQWLYVARASNRDEAWQAVLRLAPGLFDDAALRAALHYQLAHRPDDGKLIRELAATYERLGDPQGGLRVLEQAYQRTRQPALLEALAELAERAGDDARALAYWQRLLAEAPLTPARALRVATLYLLRGQAEDGLRLLEQARADAGDDDLAFWRLTAETAALTRADATALDAYRRLVGNVAAERGDYEALRLLLEEQPLAAAQVASAAWRRFRQPPDLVNALAHYAQGEHWPEIGRLLAELDGEQLHELRRRADFLRLSAQYRLHAGQPRQARQELEAALRLAPESTATQQALLWLLIDGGDPAALRGALAAAEGDWRSQPALHDALAAAYQALSLPQVALERYLTPRLAAHRGDFLWLMNYADALEQNQEADRAWRLRRQLLREQRQQAAGRDRPDAAATDDGSRLRRAIRTRLAIGQRGGDAGFAALRELLRLDRDGERRLSPAARDVALGWLLDRNQHAAARGWLWQQYARTTARPLWGEISLALAEDDVAQASELLARHGERLPRYDRINAALRGGDLRAAQSDAFATQTEQAADDPLHLQLSDALLAHSDHLGGALAARRVGGVDEREQAAHWHLALSPRLTLDLALGSIARDNREPQQIGRTPDESYRSARLVWRHADGETRLGVASRDSLARYTPLLLEHEQRLDARLTAFAALGSEQPADESTALRVAGMKDVARVGLRYRPTQRDQWSIEQRWETFSAQTGGGLGRGRVLQVEAAHALRIAPRDLEASVFWSQHRYDRRDAPADPRLRTLLPAGAADLGPDFFLPEDFRFYGIRLSTDVRFAREYTRGWRPLASVARTWHSENGAGYELAAGVAGSVAGGDHLFLGWRLGRGGTGSGGLVREAGLTYRLHY</sequence>
<gene>
    <name evidence="3" type="ORF">IWH25_02970</name>
</gene>
<keyword evidence="1" id="KW-1133">Transmembrane helix</keyword>
<evidence type="ECO:0000256" key="1">
    <source>
        <dbReference type="SAM" id="Phobius"/>
    </source>
</evidence>
<dbReference type="Pfam" id="PF24604">
    <property type="entry name" value="B-barrel_PelB_C"/>
    <property type="match status" value="1"/>
</dbReference>
<dbReference type="KEGG" id="ares:IWH25_02970"/>
<evidence type="ECO:0000313" key="3">
    <source>
        <dbReference type="EMBL" id="QRJ64329.1"/>
    </source>
</evidence>
<feature type="transmembrane region" description="Helical" evidence="1">
    <location>
        <begin position="21"/>
        <end position="39"/>
    </location>
</feature>
<dbReference type="AlphaFoldDB" id="A0A974SQ41"/>
<protein>
    <submittedName>
        <fullName evidence="3">Tetratricopeptide repeat protein</fullName>
    </submittedName>
</protein>
<dbReference type="EMBL" id="CP064781">
    <property type="protein sequence ID" value="QRJ64329.1"/>
    <property type="molecule type" value="Genomic_DNA"/>
</dbReference>
<dbReference type="Pfam" id="PF13429">
    <property type="entry name" value="TPR_15"/>
    <property type="match status" value="1"/>
</dbReference>
<dbReference type="Proteomes" id="UP000663444">
    <property type="component" value="Chromosome"/>
</dbReference>
<dbReference type="InterPro" id="IPR011990">
    <property type="entry name" value="TPR-like_helical_dom_sf"/>
</dbReference>
<accession>A0A974SQ41</accession>
<reference evidence="3" key="1">
    <citation type="submission" date="2020-11" db="EMBL/GenBank/DDBJ databases">
        <title>Azospira restricta DSM 18626 genome sequence.</title>
        <authorList>
            <person name="Moe W.M."/>
        </authorList>
    </citation>
    <scope>NUCLEOTIDE SEQUENCE</scope>
    <source>
        <strain evidence="3">DSM 18626</strain>
    </source>
</reference>
<keyword evidence="4" id="KW-1185">Reference proteome</keyword>
<proteinExistence type="predicted"/>
<evidence type="ECO:0000259" key="2">
    <source>
        <dbReference type="Pfam" id="PF24604"/>
    </source>
</evidence>
<keyword evidence="1" id="KW-0472">Membrane</keyword>
<dbReference type="InterPro" id="IPR057306">
    <property type="entry name" value="B-barrel_PelB_C"/>
</dbReference>
<organism evidence="3 4">
    <name type="scientific">Azospira restricta</name>
    <dbReference type="NCBI Taxonomy" id="404405"/>
    <lineage>
        <taxon>Bacteria</taxon>
        <taxon>Pseudomonadati</taxon>
        <taxon>Pseudomonadota</taxon>
        <taxon>Betaproteobacteria</taxon>
        <taxon>Rhodocyclales</taxon>
        <taxon>Rhodocyclaceae</taxon>
        <taxon>Azospira</taxon>
    </lineage>
</organism>
<evidence type="ECO:0000313" key="4">
    <source>
        <dbReference type="Proteomes" id="UP000663444"/>
    </source>
</evidence>
<dbReference type="RefSeq" id="WP_203387874.1">
    <property type="nucleotide sequence ID" value="NZ_CP064781.1"/>
</dbReference>
<name>A0A974SQ41_9RHOO</name>
<dbReference type="Gene3D" id="1.25.40.10">
    <property type="entry name" value="Tetratricopeptide repeat domain"/>
    <property type="match status" value="1"/>
</dbReference>